<dbReference type="Proteomes" id="UP000006911">
    <property type="component" value="Unassembled WGS sequence"/>
</dbReference>
<dbReference type="PROSITE" id="PS50089">
    <property type="entry name" value="ZF_RING_2"/>
    <property type="match status" value="1"/>
</dbReference>
<dbReference type="GeneID" id="9182719"/>
<feature type="compositionally biased region" description="Basic and acidic residues" evidence="2">
    <location>
        <begin position="575"/>
        <end position="602"/>
    </location>
</feature>
<feature type="compositionally biased region" description="Basic and acidic residues" evidence="2">
    <location>
        <begin position="625"/>
        <end position="639"/>
    </location>
</feature>
<gene>
    <name evidence="4" type="ORF">GSTUM_00010270001</name>
</gene>
<keyword evidence="1" id="KW-0862">Zinc</keyword>
<dbReference type="AlphaFoldDB" id="D5GLM3"/>
<dbReference type="InParanoid" id="D5GLM3"/>
<accession>D5GLM3</accession>
<dbReference type="InterPro" id="IPR001841">
    <property type="entry name" value="Znf_RING"/>
</dbReference>
<dbReference type="OMA" id="CETCQAS"/>
<feature type="compositionally biased region" description="Basic and acidic residues" evidence="2">
    <location>
        <begin position="159"/>
        <end position="174"/>
    </location>
</feature>
<keyword evidence="1" id="KW-0479">Metal-binding</keyword>
<evidence type="ECO:0000259" key="3">
    <source>
        <dbReference type="PROSITE" id="PS50089"/>
    </source>
</evidence>
<sequence length="676" mass="72717">MATAHEQSMNASSAIPLPEIPVKLRCTICSELARGASRLPCCEQSICESCRSKLPDVCPVCDHSPLGASDCKPNGALRTTVAVFLRTAEKKHNLSMQKLQKEQAKPVEPQSEAKVLEPKPEKPQPTHASPVVNPLTPPQEASEVARSEGPLVPPPTVRESTEQPGEKSPGEKEATPVSDQQANGFVGDQNAWFGQSTAPMGGIPNMFSAHGVAGTPWGDYSMMQNMQGGWANGYGGMMGYTMGMNPMAMAQGGGFDGGSYGGMGMSRIGFNNGQGGGSMGWNNGWNGQNNVGFNPGIDGTRNGGFYSAASAGGYNHQSHGHHQMPQQYHNPHFQRQQPYQRGGRGGGFAGAGQRQVSLEHLQQNFQDAQFQQQIQGIDEAVAAVTTSGEKKGEKIQSVVSEDLDNIADAIDVPTDSASTVVVGGAIGTTEDLAESYNSITPVNPDMAAQYFPTDDFRSQGFQQQQVYPMQFNNGFRGSLRRGGFRGDFMGGPRGGGHVGPIPAAPGSMDGDRRPIEGIGLGVEGAPTGPKALRERGLSRSGPPIRAGYIGRRGGGYPVSSWTRSISPDHAFSRSRSQDSRRRSRSPDRGRSQERDRSRDRSRDRRRSIRSRSRHRKHRSPSVEVNGERPRGRSLDRDAADPPSATANPPETANDDGGEGGRRITYYHSLDFFLFRV</sequence>
<keyword evidence="1" id="KW-0863">Zinc-finger</keyword>
<dbReference type="SUPFAM" id="SSF57850">
    <property type="entry name" value="RING/U-box"/>
    <property type="match status" value="1"/>
</dbReference>
<organism evidence="4 5">
    <name type="scientific">Tuber melanosporum (strain Mel28)</name>
    <name type="common">Perigord black truffle</name>
    <dbReference type="NCBI Taxonomy" id="656061"/>
    <lineage>
        <taxon>Eukaryota</taxon>
        <taxon>Fungi</taxon>
        <taxon>Dikarya</taxon>
        <taxon>Ascomycota</taxon>
        <taxon>Pezizomycotina</taxon>
        <taxon>Pezizomycetes</taxon>
        <taxon>Pezizales</taxon>
        <taxon>Tuberaceae</taxon>
        <taxon>Tuber</taxon>
    </lineage>
</organism>
<feature type="compositionally biased region" description="Basic and acidic residues" evidence="2">
    <location>
        <begin position="114"/>
        <end position="124"/>
    </location>
</feature>
<dbReference type="GO" id="GO:0008270">
    <property type="term" value="F:zinc ion binding"/>
    <property type="evidence" value="ECO:0007669"/>
    <property type="project" value="UniProtKB-KW"/>
</dbReference>
<evidence type="ECO:0000256" key="2">
    <source>
        <dbReference type="SAM" id="MobiDB-lite"/>
    </source>
</evidence>
<dbReference type="Gene3D" id="3.30.40.10">
    <property type="entry name" value="Zinc/RING finger domain, C3HC4 (zinc finger)"/>
    <property type="match status" value="1"/>
</dbReference>
<dbReference type="STRING" id="656061.D5GLM3"/>
<keyword evidence="5" id="KW-1185">Reference proteome</keyword>
<protein>
    <submittedName>
        <fullName evidence="4">(Perigord truffle) hypothetical protein</fullName>
    </submittedName>
</protein>
<evidence type="ECO:0000256" key="1">
    <source>
        <dbReference type="PROSITE-ProRule" id="PRU00175"/>
    </source>
</evidence>
<proteinExistence type="predicted"/>
<name>D5GLM3_TUBMM</name>
<feature type="region of interest" description="Disordered" evidence="2">
    <location>
        <begin position="95"/>
        <end position="187"/>
    </location>
</feature>
<dbReference type="EMBL" id="FN430349">
    <property type="protein sequence ID" value="CAZ85416.1"/>
    <property type="molecule type" value="Genomic_DNA"/>
</dbReference>
<dbReference type="CDD" id="cd16620">
    <property type="entry name" value="vRING-HC-C4C4_RBBP6"/>
    <property type="match status" value="1"/>
</dbReference>
<dbReference type="KEGG" id="tml:GSTUM_00010270001"/>
<evidence type="ECO:0000313" key="5">
    <source>
        <dbReference type="Proteomes" id="UP000006911"/>
    </source>
</evidence>
<feature type="region of interest" description="Disordered" evidence="2">
    <location>
        <begin position="520"/>
        <end position="662"/>
    </location>
</feature>
<reference evidence="4 5" key="1">
    <citation type="journal article" date="2010" name="Nature">
        <title>Perigord black truffle genome uncovers evolutionary origins and mechanisms of symbiosis.</title>
        <authorList>
            <person name="Martin F."/>
            <person name="Kohler A."/>
            <person name="Murat C."/>
            <person name="Balestrini R."/>
            <person name="Coutinho P.M."/>
            <person name="Jaillon O."/>
            <person name="Montanini B."/>
            <person name="Morin E."/>
            <person name="Noel B."/>
            <person name="Percudani R."/>
            <person name="Porcel B."/>
            <person name="Rubini A."/>
            <person name="Amicucci A."/>
            <person name="Amselem J."/>
            <person name="Anthouard V."/>
            <person name="Arcioni S."/>
            <person name="Artiguenave F."/>
            <person name="Aury J.M."/>
            <person name="Ballario P."/>
            <person name="Bolchi A."/>
            <person name="Brenna A."/>
            <person name="Brun A."/>
            <person name="Buee M."/>
            <person name="Cantarel B."/>
            <person name="Chevalier G."/>
            <person name="Couloux A."/>
            <person name="Da Silva C."/>
            <person name="Denoeud F."/>
            <person name="Duplessis S."/>
            <person name="Ghignone S."/>
            <person name="Hilselberger B."/>
            <person name="Iotti M."/>
            <person name="Marcais B."/>
            <person name="Mello A."/>
            <person name="Miranda M."/>
            <person name="Pacioni G."/>
            <person name="Quesneville H."/>
            <person name="Riccioni C."/>
            <person name="Ruotolo R."/>
            <person name="Splivallo R."/>
            <person name="Stocchi V."/>
            <person name="Tisserant E."/>
            <person name="Viscomi A.R."/>
            <person name="Zambonelli A."/>
            <person name="Zampieri E."/>
            <person name="Henrissat B."/>
            <person name="Lebrun M.H."/>
            <person name="Paolocci F."/>
            <person name="Bonfante P."/>
            <person name="Ottonello S."/>
            <person name="Wincker P."/>
        </authorList>
    </citation>
    <scope>NUCLEOTIDE SEQUENCE [LARGE SCALE GENOMIC DNA]</scope>
    <source>
        <strain evidence="4 5">Mel28</strain>
    </source>
</reference>
<evidence type="ECO:0000313" key="4">
    <source>
        <dbReference type="EMBL" id="CAZ85416.1"/>
    </source>
</evidence>
<dbReference type="RefSeq" id="XP_002841225.1">
    <property type="nucleotide sequence ID" value="XM_002841179.1"/>
</dbReference>
<dbReference type="InterPro" id="IPR013083">
    <property type="entry name" value="Znf_RING/FYVE/PHD"/>
</dbReference>
<dbReference type="eggNOG" id="ENOG502QYB8">
    <property type="taxonomic scope" value="Eukaryota"/>
</dbReference>
<feature type="domain" description="RING-type" evidence="3">
    <location>
        <begin position="26"/>
        <end position="62"/>
    </location>
</feature>
<feature type="compositionally biased region" description="Basic residues" evidence="2">
    <location>
        <begin position="603"/>
        <end position="619"/>
    </location>
</feature>
<dbReference type="HOGENOM" id="CLU_406627_0_0_1"/>